<name>A0ABR6WRF6_9FIRM</name>
<reference evidence="2 3" key="1">
    <citation type="journal article" date="2020" name="mSystems">
        <title>Defining Genomic and Predicted Metabolic Features of the Acetobacterium Genus.</title>
        <authorList>
            <person name="Ross D.E."/>
            <person name="Marshall C.W."/>
            <person name="Gulliver D."/>
            <person name="May H.D."/>
            <person name="Norman R.S."/>
        </authorList>
    </citation>
    <scope>NUCLEOTIDE SEQUENCE [LARGE SCALE GENOMIC DNA]</scope>
    <source>
        <strain evidence="2 3">DSM 8238</strain>
    </source>
</reference>
<keyword evidence="3" id="KW-1185">Reference proteome</keyword>
<evidence type="ECO:0000313" key="2">
    <source>
        <dbReference type="EMBL" id="MBC3802889.1"/>
    </source>
</evidence>
<gene>
    <name evidence="2" type="ORF">GH808_00330</name>
</gene>
<evidence type="ECO:0000256" key="1">
    <source>
        <dbReference type="SAM" id="Phobius"/>
    </source>
</evidence>
<dbReference type="Proteomes" id="UP000603234">
    <property type="component" value="Unassembled WGS sequence"/>
</dbReference>
<comment type="caution">
    <text evidence="2">The sequence shown here is derived from an EMBL/GenBank/DDBJ whole genome shotgun (WGS) entry which is preliminary data.</text>
</comment>
<keyword evidence="1" id="KW-0812">Transmembrane</keyword>
<sequence>MSETAMILHLIGILLLLLWSVMLISRSKSVSDHDSIDHDSFREKYDADEQLIFDFYNKVQMEQARKDVEDTLAVTSEVDEDGLHTYINRDTGYGVFIHYNVYGKVTLKGIATPDGESELIALSNVTVSKDQLANIKKGMTYEWLRFLLGGEGIEVVCAANPLDQEKPLCGMAWINPDGTAITVQLDGFKGTVYSAKYREK</sequence>
<keyword evidence="1" id="KW-0472">Membrane</keyword>
<feature type="transmembrane region" description="Helical" evidence="1">
    <location>
        <begin position="6"/>
        <end position="24"/>
    </location>
</feature>
<evidence type="ECO:0008006" key="4">
    <source>
        <dbReference type="Google" id="ProtNLM"/>
    </source>
</evidence>
<evidence type="ECO:0000313" key="3">
    <source>
        <dbReference type="Proteomes" id="UP000603234"/>
    </source>
</evidence>
<organism evidence="2 3">
    <name type="scientific">Acetobacterium fimetarium</name>
    <dbReference type="NCBI Taxonomy" id="52691"/>
    <lineage>
        <taxon>Bacteria</taxon>
        <taxon>Bacillati</taxon>
        <taxon>Bacillota</taxon>
        <taxon>Clostridia</taxon>
        <taxon>Eubacteriales</taxon>
        <taxon>Eubacteriaceae</taxon>
        <taxon>Acetobacterium</taxon>
    </lineage>
</organism>
<proteinExistence type="predicted"/>
<dbReference type="EMBL" id="WJBC01000001">
    <property type="protein sequence ID" value="MBC3802889.1"/>
    <property type="molecule type" value="Genomic_DNA"/>
</dbReference>
<protein>
    <recommendedName>
        <fullName evidence="4">DUF5590 domain-containing protein</fullName>
    </recommendedName>
</protein>
<dbReference type="RefSeq" id="WP_186840811.1">
    <property type="nucleotide sequence ID" value="NZ_WJBC01000001.1"/>
</dbReference>
<accession>A0ABR6WRF6</accession>
<keyword evidence="1" id="KW-1133">Transmembrane helix</keyword>